<keyword evidence="2 5" id="KW-0812">Transmembrane</keyword>
<dbReference type="EMBL" id="CP089982">
    <property type="protein sequence ID" value="WXA92636.1"/>
    <property type="molecule type" value="Genomic_DNA"/>
</dbReference>
<gene>
    <name evidence="7" type="ORF">LZC95_40090</name>
</gene>
<organism evidence="7 8">
    <name type="scientific">Pendulispora brunnea</name>
    <dbReference type="NCBI Taxonomy" id="2905690"/>
    <lineage>
        <taxon>Bacteria</taxon>
        <taxon>Pseudomonadati</taxon>
        <taxon>Myxococcota</taxon>
        <taxon>Myxococcia</taxon>
        <taxon>Myxococcales</taxon>
        <taxon>Sorangiineae</taxon>
        <taxon>Pendulisporaceae</taxon>
        <taxon>Pendulispora</taxon>
    </lineage>
</organism>
<dbReference type="PROSITE" id="PS50850">
    <property type="entry name" value="MFS"/>
    <property type="match status" value="1"/>
</dbReference>
<feature type="transmembrane region" description="Helical" evidence="5">
    <location>
        <begin position="384"/>
        <end position="410"/>
    </location>
</feature>
<sequence>MSELLPIVILLGVIALVTLRLPRVELGHSPEFRRRRFLNWFPVGMTYAFLYMGRYNLTVCKNALGQLMSKEDFGTIFSLGTVVYGFAFVINGPLTDRWGGRKTIMLSAVGAAVSNIAMGLVLLSGRRDALVSVFAPLYALNMYFQSFGAVSIVKVNAAWFHLRERGTFGGIFGILISLGVYFAFDWGQFIVDHAPVHWVFFVPALLLLTLAMFDAWLVRDTPGQAGQADFDTADTSSGDDGPQLSVFEVGKRMLKHPVIMTIALVEFCSGYLRNAIMQWYPIMAKETGIAKAFVASHWGMMTCVAGILGGVFAGVISDRIFQSRRGPVSAVLYGAMLLGTGGMFAVLTTPLLGWLVVFMSLCIIGVHGMLSGTASMDFGGKKNVGVAVGLIDGFVYLGTGLQAYVLGQVLPKDAAAKVTENWWAWPLVMAPAALAGFLLATRVWNAKPKPREFAASKAVSEAKTAVAGTVNETP</sequence>
<dbReference type="InterPro" id="IPR051337">
    <property type="entry name" value="OPA_Antiporter"/>
</dbReference>
<feature type="transmembrane region" description="Helical" evidence="5">
    <location>
        <begin position="129"/>
        <end position="153"/>
    </location>
</feature>
<feature type="transmembrane region" description="Helical" evidence="5">
    <location>
        <begin position="258"/>
        <end position="276"/>
    </location>
</feature>
<dbReference type="Gene3D" id="1.20.1250.20">
    <property type="entry name" value="MFS general substrate transporter like domains"/>
    <property type="match status" value="2"/>
</dbReference>
<feature type="transmembrane region" description="Helical" evidence="5">
    <location>
        <begin position="73"/>
        <end position="92"/>
    </location>
</feature>
<comment type="subcellular location">
    <subcellularLocation>
        <location evidence="1">Endomembrane system</location>
        <topology evidence="1">Multi-pass membrane protein</topology>
    </subcellularLocation>
</comment>
<keyword evidence="4 5" id="KW-0472">Membrane</keyword>
<feature type="transmembrane region" description="Helical" evidence="5">
    <location>
        <begin position="165"/>
        <end position="184"/>
    </location>
</feature>
<feature type="transmembrane region" description="Helical" evidence="5">
    <location>
        <begin position="422"/>
        <end position="441"/>
    </location>
</feature>
<dbReference type="InterPro" id="IPR000849">
    <property type="entry name" value="Sugar_P_transporter"/>
</dbReference>
<dbReference type="InterPro" id="IPR020846">
    <property type="entry name" value="MFS_dom"/>
</dbReference>
<keyword evidence="8" id="KW-1185">Reference proteome</keyword>
<dbReference type="Pfam" id="PF07690">
    <property type="entry name" value="MFS_1"/>
    <property type="match status" value="1"/>
</dbReference>
<feature type="domain" description="Major facilitator superfamily (MFS) profile" evidence="6">
    <location>
        <begin position="4"/>
        <end position="448"/>
    </location>
</feature>
<evidence type="ECO:0000256" key="2">
    <source>
        <dbReference type="ARBA" id="ARBA00022692"/>
    </source>
</evidence>
<name>A0ABZ2K1M4_9BACT</name>
<dbReference type="PANTHER" id="PTHR43826:SF3">
    <property type="entry name" value="GLUCOSE-6-PHOSPHATE EXCHANGER SLC37A4"/>
    <property type="match status" value="1"/>
</dbReference>
<protein>
    <submittedName>
        <fullName evidence="7">MFS transporter</fullName>
    </submittedName>
</protein>
<dbReference type="SUPFAM" id="SSF103473">
    <property type="entry name" value="MFS general substrate transporter"/>
    <property type="match status" value="1"/>
</dbReference>
<evidence type="ECO:0000256" key="1">
    <source>
        <dbReference type="ARBA" id="ARBA00004127"/>
    </source>
</evidence>
<evidence type="ECO:0000259" key="6">
    <source>
        <dbReference type="PROSITE" id="PS50850"/>
    </source>
</evidence>
<keyword evidence="3 5" id="KW-1133">Transmembrane helix</keyword>
<dbReference type="Proteomes" id="UP001379533">
    <property type="component" value="Chromosome"/>
</dbReference>
<feature type="transmembrane region" description="Helical" evidence="5">
    <location>
        <begin position="352"/>
        <end position="372"/>
    </location>
</feature>
<dbReference type="PANTHER" id="PTHR43826">
    <property type="entry name" value="GLUCOSE-6-PHOSPHATE EXCHANGER SLC37A4"/>
    <property type="match status" value="1"/>
</dbReference>
<evidence type="ECO:0000256" key="5">
    <source>
        <dbReference type="SAM" id="Phobius"/>
    </source>
</evidence>
<reference evidence="7 8" key="1">
    <citation type="submission" date="2021-12" db="EMBL/GenBank/DDBJ databases">
        <title>Discovery of the Pendulisporaceae a myxobacterial family with distinct sporulation behavior and unique specialized metabolism.</title>
        <authorList>
            <person name="Garcia R."/>
            <person name="Popoff A."/>
            <person name="Bader C.D."/>
            <person name="Loehr J."/>
            <person name="Walesch S."/>
            <person name="Walt C."/>
            <person name="Boldt J."/>
            <person name="Bunk B."/>
            <person name="Haeckl F.J.F.P.J."/>
            <person name="Gunesch A.P."/>
            <person name="Birkelbach J."/>
            <person name="Nuebel U."/>
            <person name="Pietschmann T."/>
            <person name="Bach T."/>
            <person name="Mueller R."/>
        </authorList>
    </citation>
    <scope>NUCLEOTIDE SEQUENCE [LARGE SCALE GENOMIC DNA]</scope>
    <source>
        <strain evidence="7 8">MSr12523</strain>
    </source>
</reference>
<dbReference type="InterPro" id="IPR011701">
    <property type="entry name" value="MFS"/>
</dbReference>
<feature type="transmembrane region" description="Helical" evidence="5">
    <location>
        <begin position="196"/>
        <end position="217"/>
    </location>
</feature>
<feature type="transmembrane region" description="Helical" evidence="5">
    <location>
        <begin position="36"/>
        <end position="53"/>
    </location>
</feature>
<evidence type="ECO:0000256" key="4">
    <source>
        <dbReference type="ARBA" id="ARBA00023136"/>
    </source>
</evidence>
<dbReference type="RefSeq" id="WP_394843240.1">
    <property type="nucleotide sequence ID" value="NZ_CP089982.1"/>
</dbReference>
<dbReference type="PIRSF" id="PIRSF002808">
    <property type="entry name" value="Hexose_phosphate_transp"/>
    <property type="match status" value="1"/>
</dbReference>
<accession>A0ABZ2K1M4</accession>
<feature type="transmembrane region" description="Helical" evidence="5">
    <location>
        <begin position="328"/>
        <end position="346"/>
    </location>
</feature>
<feature type="transmembrane region" description="Helical" evidence="5">
    <location>
        <begin position="104"/>
        <end position="123"/>
    </location>
</feature>
<proteinExistence type="predicted"/>
<feature type="transmembrane region" description="Helical" evidence="5">
    <location>
        <begin position="6"/>
        <end position="24"/>
    </location>
</feature>
<feature type="transmembrane region" description="Helical" evidence="5">
    <location>
        <begin position="296"/>
        <end position="316"/>
    </location>
</feature>
<evidence type="ECO:0000256" key="3">
    <source>
        <dbReference type="ARBA" id="ARBA00022989"/>
    </source>
</evidence>
<evidence type="ECO:0000313" key="7">
    <source>
        <dbReference type="EMBL" id="WXA92636.1"/>
    </source>
</evidence>
<evidence type="ECO:0000313" key="8">
    <source>
        <dbReference type="Proteomes" id="UP001379533"/>
    </source>
</evidence>
<dbReference type="InterPro" id="IPR036259">
    <property type="entry name" value="MFS_trans_sf"/>
</dbReference>